<proteinExistence type="predicted"/>
<protein>
    <submittedName>
        <fullName evidence="1">Uncharacterized protein</fullName>
    </submittedName>
</protein>
<reference evidence="1" key="2">
    <citation type="submission" date="2015-07" db="EMBL/GenBank/DDBJ databases">
        <title>Plasmids, circular viruses and viroids from rat gut.</title>
        <authorList>
            <person name="Jorgensen T.J."/>
            <person name="Hansen M.A."/>
            <person name="Xu Z."/>
            <person name="Tabak M.A."/>
            <person name="Sorensen S.J."/>
            <person name="Hansen L.H."/>
        </authorList>
    </citation>
    <scope>NUCLEOTIDE SEQUENCE</scope>
    <source>
        <strain evidence="1">RGFK1394</strain>
    </source>
</reference>
<reference evidence="1" key="1">
    <citation type="submission" date="2015-06" db="EMBL/GenBank/DDBJ databases">
        <authorList>
            <person name="Joergensen T."/>
        </authorList>
    </citation>
    <scope>NUCLEOTIDE SEQUENCE</scope>
    <source>
        <strain evidence="1">RGFK1394</strain>
    </source>
</reference>
<evidence type="ECO:0000313" key="1">
    <source>
        <dbReference type="EMBL" id="CRY97155.1"/>
    </source>
</evidence>
<sequence>MALYRHVASGTYPGESWSFTLHTLGSASLATAQTDWSDAIAALWTGALDAEIFTDVELTEVSTASLDIATGKQISRLSDDVALPGVATGASLPAQCALCVSWRSDTATRAGRGRMYLPPLAVSVMSAGRASAGTVTAVVAAVKAMTDVLVGDALTPVLYSRSAHTTTAITKFDVGNVIDTQRRRRDKLIEVRTSSAL</sequence>
<organism evidence="1">
    <name type="scientific">uncultured prokaryote</name>
    <dbReference type="NCBI Taxonomy" id="198431"/>
    <lineage>
        <taxon>unclassified sequences</taxon>
        <taxon>environmental samples</taxon>
    </lineage>
</organism>
<name>A0A0H5Q6Y1_9ZZZZ</name>
<accession>A0A0H5Q6Y1</accession>
<dbReference type="EMBL" id="LN853947">
    <property type="protein sequence ID" value="CRY97155.1"/>
    <property type="molecule type" value="Genomic_DNA"/>
</dbReference>
<dbReference type="AlphaFoldDB" id="A0A0H5Q6Y1"/>